<evidence type="ECO:0000313" key="2">
    <source>
        <dbReference type="EMBL" id="KAK4005262.1"/>
    </source>
</evidence>
<keyword evidence="3" id="KW-1185">Reference proteome</keyword>
<dbReference type="EMBL" id="JAOYFB010000001">
    <property type="protein sequence ID" value="KAK4005262.1"/>
    <property type="molecule type" value="Genomic_DNA"/>
</dbReference>
<dbReference type="PANTHER" id="PTHR12837">
    <property type="entry name" value="POLY ADP-RIBOSE GLYCOHYDROLASE"/>
    <property type="match status" value="1"/>
</dbReference>
<dbReference type="InterPro" id="IPR007724">
    <property type="entry name" value="Poly_GlycHdrlase"/>
</dbReference>
<name>A0ABQ9YX89_9CRUS</name>
<gene>
    <name evidence="2" type="ORF">OUZ56_006977</name>
</gene>
<feature type="domain" description="PARG helical" evidence="1">
    <location>
        <begin position="8"/>
        <end position="85"/>
    </location>
</feature>
<evidence type="ECO:0000259" key="1">
    <source>
        <dbReference type="Pfam" id="PF20811"/>
    </source>
</evidence>
<reference evidence="2 3" key="1">
    <citation type="journal article" date="2023" name="Nucleic Acids Res.">
        <title>The hologenome of Daphnia magna reveals possible DNA methylation and microbiome-mediated evolution of the host genome.</title>
        <authorList>
            <person name="Chaturvedi A."/>
            <person name="Li X."/>
            <person name="Dhandapani V."/>
            <person name="Marshall H."/>
            <person name="Kissane S."/>
            <person name="Cuenca-Cambronero M."/>
            <person name="Asole G."/>
            <person name="Calvet F."/>
            <person name="Ruiz-Romero M."/>
            <person name="Marangio P."/>
            <person name="Guigo R."/>
            <person name="Rago D."/>
            <person name="Mirbahai L."/>
            <person name="Eastwood N."/>
            <person name="Colbourne J.K."/>
            <person name="Zhou J."/>
            <person name="Mallon E."/>
            <person name="Orsini L."/>
        </authorList>
    </citation>
    <scope>NUCLEOTIDE SEQUENCE [LARGE SCALE GENOMIC DNA]</scope>
    <source>
        <strain evidence="2">LRV0_1</strain>
    </source>
</reference>
<evidence type="ECO:0000313" key="3">
    <source>
        <dbReference type="Proteomes" id="UP001234178"/>
    </source>
</evidence>
<accession>A0ABQ9YX89</accession>
<dbReference type="Proteomes" id="UP001234178">
    <property type="component" value="Unassembled WGS sequence"/>
</dbReference>
<dbReference type="InterPro" id="IPR048362">
    <property type="entry name" value="PARG_helical"/>
</dbReference>
<sequence length="109" mass="12939">MTRSFEGDRVEIDRRFAASLVAHAFFSTFPRRTVKTHPTLQDFNFAGHFFQHLNRRSQRAKLRSILHYFQRLNERPPEGHVTFARQYSRIILFIHDDEANTVSITLHVI</sequence>
<dbReference type="Pfam" id="PF20811">
    <property type="entry name" value="PARG_cat_N"/>
    <property type="match status" value="1"/>
</dbReference>
<comment type="caution">
    <text evidence="2">The sequence shown here is derived from an EMBL/GenBank/DDBJ whole genome shotgun (WGS) entry which is preliminary data.</text>
</comment>
<protein>
    <recommendedName>
        <fullName evidence="1">PARG helical domain-containing protein</fullName>
    </recommendedName>
</protein>
<organism evidence="2 3">
    <name type="scientific">Daphnia magna</name>
    <dbReference type="NCBI Taxonomy" id="35525"/>
    <lineage>
        <taxon>Eukaryota</taxon>
        <taxon>Metazoa</taxon>
        <taxon>Ecdysozoa</taxon>
        <taxon>Arthropoda</taxon>
        <taxon>Crustacea</taxon>
        <taxon>Branchiopoda</taxon>
        <taxon>Diplostraca</taxon>
        <taxon>Cladocera</taxon>
        <taxon>Anomopoda</taxon>
        <taxon>Daphniidae</taxon>
        <taxon>Daphnia</taxon>
    </lineage>
</organism>
<dbReference type="PANTHER" id="PTHR12837:SF14">
    <property type="entry name" value="POLY(ADP-RIBOSE) GLYCOHYDROLASE"/>
    <property type="match status" value="1"/>
</dbReference>
<proteinExistence type="predicted"/>